<dbReference type="AlphaFoldDB" id="A0A7S9X6A1"/>
<comment type="catalytic activity">
    <reaction evidence="1">
        <text>ATP + protein L-histidine = ADP + protein N-phospho-L-histidine.</text>
        <dbReference type="EC" id="2.7.13.3"/>
    </reaction>
</comment>
<evidence type="ECO:0000256" key="5">
    <source>
        <dbReference type="ARBA" id="ARBA00022679"/>
    </source>
</evidence>
<accession>A0A7S9X6A1</accession>
<dbReference type="RefSeq" id="WP_196088933.1">
    <property type="nucleotide sequence ID" value="NZ_CP049232.1"/>
</dbReference>
<gene>
    <name evidence="13" type="ORF">G5B96_01940</name>
</gene>
<dbReference type="InterPro" id="IPR003660">
    <property type="entry name" value="HAMP_dom"/>
</dbReference>
<dbReference type="EMBL" id="CP049232">
    <property type="protein sequence ID" value="QPI06145.1"/>
    <property type="molecule type" value="Genomic_DNA"/>
</dbReference>
<feature type="transmembrane region" description="Helical" evidence="10">
    <location>
        <begin position="149"/>
        <end position="171"/>
    </location>
</feature>
<dbReference type="InterPro" id="IPR036890">
    <property type="entry name" value="HATPase_C_sf"/>
</dbReference>
<evidence type="ECO:0000256" key="10">
    <source>
        <dbReference type="SAM" id="Phobius"/>
    </source>
</evidence>
<dbReference type="PROSITE" id="PS50885">
    <property type="entry name" value="HAMP"/>
    <property type="match status" value="1"/>
</dbReference>
<dbReference type="Pfam" id="PF02518">
    <property type="entry name" value="HATPase_c"/>
    <property type="match status" value="1"/>
</dbReference>
<dbReference type="Proteomes" id="UP000594535">
    <property type="component" value="Chromosome"/>
</dbReference>
<dbReference type="GO" id="GO:0016020">
    <property type="term" value="C:membrane"/>
    <property type="evidence" value="ECO:0007669"/>
    <property type="project" value="UniProtKB-SubCell"/>
</dbReference>
<evidence type="ECO:0000259" key="11">
    <source>
        <dbReference type="PROSITE" id="PS50109"/>
    </source>
</evidence>
<keyword evidence="5" id="KW-0808">Transferase</keyword>
<evidence type="ECO:0000256" key="8">
    <source>
        <dbReference type="ARBA" id="ARBA00022989"/>
    </source>
</evidence>
<dbReference type="InterPro" id="IPR047994">
    <property type="entry name" value="ArsS-like"/>
</dbReference>
<evidence type="ECO:0000259" key="12">
    <source>
        <dbReference type="PROSITE" id="PS50885"/>
    </source>
</evidence>
<dbReference type="PANTHER" id="PTHR45528">
    <property type="entry name" value="SENSOR HISTIDINE KINASE CPXA"/>
    <property type="match status" value="1"/>
</dbReference>
<evidence type="ECO:0000313" key="13">
    <source>
        <dbReference type="EMBL" id="QPI06145.1"/>
    </source>
</evidence>
<comment type="subcellular location">
    <subcellularLocation>
        <location evidence="2">Membrane</location>
        <topology evidence="2">Multi-pass membrane protein</topology>
    </subcellularLocation>
</comment>
<evidence type="ECO:0000256" key="4">
    <source>
        <dbReference type="ARBA" id="ARBA00022553"/>
    </source>
</evidence>
<dbReference type="PROSITE" id="PS50109">
    <property type="entry name" value="HIS_KIN"/>
    <property type="match status" value="1"/>
</dbReference>
<dbReference type="CDD" id="cd00082">
    <property type="entry name" value="HisKA"/>
    <property type="match status" value="1"/>
</dbReference>
<dbReference type="InterPro" id="IPR050398">
    <property type="entry name" value="HssS/ArlS-like"/>
</dbReference>
<protein>
    <recommendedName>
        <fullName evidence="3">histidine kinase</fullName>
        <ecNumber evidence="3">2.7.13.3</ecNumber>
    </recommendedName>
</protein>
<dbReference type="SUPFAM" id="SSF55874">
    <property type="entry name" value="ATPase domain of HSP90 chaperone/DNA topoisomerase II/histidine kinase"/>
    <property type="match status" value="1"/>
</dbReference>
<dbReference type="GO" id="GO:0000155">
    <property type="term" value="F:phosphorelay sensor kinase activity"/>
    <property type="evidence" value="ECO:0007669"/>
    <property type="project" value="InterPro"/>
</dbReference>
<dbReference type="CDD" id="cd00075">
    <property type="entry name" value="HATPase"/>
    <property type="match status" value="1"/>
</dbReference>
<keyword evidence="8 10" id="KW-1133">Transmembrane helix</keyword>
<dbReference type="Gene3D" id="1.10.287.130">
    <property type="match status" value="1"/>
</dbReference>
<proteinExistence type="predicted"/>
<evidence type="ECO:0000256" key="3">
    <source>
        <dbReference type="ARBA" id="ARBA00012438"/>
    </source>
</evidence>
<evidence type="ECO:0000256" key="9">
    <source>
        <dbReference type="ARBA" id="ARBA00023136"/>
    </source>
</evidence>
<dbReference type="EC" id="2.7.13.3" evidence="3"/>
<reference evidence="13 14" key="1">
    <citation type="journal article" date="2020" name="Microb. Genom.">
        <title>Analysis of complete Campylobacter concisus genomes identifies genomospecies features, secretion systems and novel plasmids and their association with severe ulcerative colitis.</title>
        <authorList>
            <person name="Liu F."/>
            <person name="Chen S."/>
            <person name="Luu L.D.W."/>
            <person name="Lee S.A."/>
            <person name="Tay A.C.Y."/>
            <person name="Wu R."/>
            <person name="Riordan S.M."/>
            <person name="Lan R."/>
            <person name="Liu L."/>
            <person name="Zhang L."/>
        </authorList>
    </citation>
    <scope>NUCLEOTIDE SEQUENCE [LARGE SCALE GENOMIC DNA]</scope>
    <source>
        <strain evidence="13 14">H9O-S2</strain>
    </source>
</reference>
<organism evidence="13 14">
    <name type="scientific">Campylobacter concisus</name>
    <dbReference type="NCBI Taxonomy" id="199"/>
    <lineage>
        <taxon>Bacteria</taxon>
        <taxon>Pseudomonadati</taxon>
        <taxon>Campylobacterota</taxon>
        <taxon>Epsilonproteobacteria</taxon>
        <taxon>Campylobacterales</taxon>
        <taxon>Campylobacteraceae</taxon>
        <taxon>Campylobacter</taxon>
    </lineage>
</organism>
<sequence length="424" mass="48759">MRNISIIKLISFFFFAALITVNLAFFIESKKQIRDAEYHTYERFMLGMRIRGQVEGNAAKQLAQIGLKNSELDPNKIRQGGEKIYSDSYTDMIRYDKKFYFVPRFSSIDPKMFSRIMDAAGLNISSKDDIAKNDVPLENLEEISSNGIWVLWLVVNIVMVAFFIVVLKKLLRLRNLKNMIRRAGEEDKFRLIKVEANDEIGQIAGEFNTTMQKIDAIKQARALFLRNILHEFRNPIMKGRIMADMIAEILQDDKAGDRLKQIFIRLEMILGEVVKVEKLVSNEWELKTNKHRVIDIVDHSVDMLLLKDTSRIDVLADGEISAVEVDFELYATGVKNLIDNALKYSSDKVIVRIDKNALCISSVGDELEQERLEFDRAFNRRVETSNSGLGLGLYIANQIFKKHGHALKYKHEDGINIFMICFGE</sequence>
<keyword evidence="6 10" id="KW-0812">Transmembrane</keyword>
<evidence type="ECO:0000256" key="1">
    <source>
        <dbReference type="ARBA" id="ARBA00000085"/>
    </source>
</evidence>
<dbReference type="InterPro" id="IPR036097">
    <property type="entry name" value="HisK_dim/P_sf"/>
</dbReference>
<feature type="domain" description="Histidine kinase" evidence="11">
    <location>
        <begin position="227"/>
        <end position="424"/>
    </location>
</feature>
<dbReference type="InterPro" id="IPR003661">
    <property type="entry name" value="HisK_dim/P_dom"/>
</dbReference>
<dbReference type="InterPro" id="IPR003594">
    <property type="entry name" value="HATPase_dom"/>
</dbReference>
<keyword evidence="4" id="KW-0597">Phosphoprotein</keyword>
<dbReference type="SUPFAM" id="SSF47384">
    <property type="entry name" value="Homodimeric domain of signal transducing histidine kinase"/>
    <property type="match status" value="1"/>
</dbReference>
<evidence type="ECO:0000256" key="7">
    <source>
        <dbReference type="ARBA" id="ARBA00022777"/>
    </source>
</evidence>
<dbReference type="NCBIfam" id="NF038389">
    <property type="entry name" value="ArsS_fam_HK"/>
    <property type="match status" value="1"/>
</dbReference>
<dbReference type="PANTHER" id="PTHR45528:SF12">
    <property type="entry name" value="SENSOR HISTIDINE KINASE ARSS"/>
    <property type="match status" value="1"/>
</dbReference>
<dbReference type="Gene3D" id="3.30.565.10">
    <property type="entry name" value="Histidine kinase-like ATPase, C-terminal domain"/>
    <property type="match status" value="1"/>
</dbReference>
<evidence type="ECO:0000313" key="14">
    <source>
        <dbReference type="Proteomes" id="UP000594535"/>
    </source>
</evidence>
<feature type="domain" description="HAMP" evidence="12">
    <location>
        <begin position="172"/>
        <end position="219"/>
    </location>
</feature>
<dbReference type="InterPro" id="IPR005467">
    <property type="entry name" value="His_kinase_dom"/>
</dbReference>
<evidence type="ECO:0000256" key="2">
    <source>
        <dbReference type="ARBA" id="ARBA00004141"/>
    </source>
</evidence>
<name>A0A7S9X6A1_9BACT</name>
<evidence type="ECO:0000256" key="6">
    <source>
        <dbReference type="ARBA" id="ARBA00022692"/>
    </source>
</evidence>
<keyword evidence="7 13" id="KW-0418">Kinase</keyword>
<keyword evidence="9 10" id="KW-0472">Membrane</keyword>